<protein>
    <submittedName>
        <fullName evidence="1">Uncharacterized protein</fullName>
    </submittedName>
</protein>
<evidence type="ECO:0000313" key="2">
    <source>
        <dbReference type="Proteomes" id="UP000183997"/>
    </source>
</evidence>
<dbReference type="EMBL" id="FRAR01000004">
    <property type="protein sequence ID" value="SHJ93671.1"/>
    <property type="molecule type" value="Genomic_DNA"/>
</dbReference>
<sequence>MAEKTNVISLEKELVNKNCEIFIDITKIIGTMLQDGHAIFSFDHTEAALSFDPAPSFESKLARFSQEKIKLVTEEIVEISLMLLNNQEQTLLNQAQEEGKTAEAILQKKIDAVKQYIINNKLQTAFHFYRTCIGNVLEQFAAQRIIKAASQNYPSQETILLKMTVKDNLDEINKQSILFELYEDQLDEIITILTNLKNQNKPNA</sequence>
<keyword evidence="2" id="KW-1185">Reference proteome</keyword>
<dbReference type="RefSeq" id="WP_072910290.1">
    <property type="nucleotide sequence ID" value="NZ_FRAR01000004.1"/>
</dbReference>
<dbReference type="AlphaFoldDB" id="A0A1M6ND78"/>
<name>A0A1M6ND78_9FIRM</name>
<accession>A0A1M6ND78</accession>
<proteinExistence type="predicted"/>
<dbReference type="OrthoDB" id="1786251at2"/>
<reference evidence="2" key="1">
    <citation type="submission" date="2016-11" db="EMBL/GenBank/DDBJ databases">
        <authorList>
            <person name="Varghese N."/>
            <person name="Submissions S."/>
        </authorList>
    </citation>
    <scope>NUCLEOTIDE SEQUENCE [LARGE SCALE GENOMIC DNA]</scope>
    <source>
        <strain evidence="2">DSM 10349</strain>
    </source>
</reference>
<gene>
    <name evidence="1" type="ORF">SAMN02745123_00068</name>
</gene>
<evidence type="ECO:0000313" key="1">
    <source>
        <dbReference type="EMBL" id="SHJ93671.1"/>
    </source>
</evidence>
<organism evidence="1 2">
    <name type="scientific">Desulforamulus aeronauticus DSM 10349</name>
    <dbReference type="NCBI Taxonomy" id="1121421"/>
    <lineage>
        <taxon>Bacteria</taxon>
        <taxon>Bacillati</taxon>
        <taxon>Bacillota</taxon>
        <taxon>Clostridia</taxon>
        <taxon>Eubacteriales</taxon>
        <taxon>Peptococcaceae</taxon>
        <taxon>Desulforamulus</taxon>
    </lineage>
</organism>
<dbReference type="Proteomes" id="UP000183997">
    <property type="component" value="Unassembled WGS sequence"/>
</dbReference>